<dbReference type="AlphaFoldDB" id="A2DW29"/>
<evidence type="ECO:0000313" key="1">
    <source>
        <dbReference type="EMBL" id="EAY15330.1"/>
    </source>
</evidence>
<proteinExistence type="predicted"/>
<reference evidence="1" key="1">
    <citation type="submission" date="2006-10" db="EMBL/GenBank/DDBJ databases">
        <authorList>
            <person name="Amadeo P."/>
            <person name="Zhao Q."/>
            <person name="Wortman J."/>
            <person name="Fraser-Liggett C."/>
            <person name="Carlton J."/>
        </authorList>
    </citation>
    <scope>NUCLEOTIDE SEQUENCE</scope>
    <source>
        <strain evidence="1">G3</strain>
    </source>
</reference>
<dbReference type="VEuPathDB" id="TrichDB:TVAG_224060"/>
<dbReference type="STRING" id="5722.A2DW29"/>
<dbReference type="EMBL" id="DS113257">
    <property type="protein sequence ID" value="EAY15330.1"/>
    <property type="molecule type" value="Genomic_DNA"/>
</dbReference>
<accession>A2DW29</accession>
<name>A2DW29_TRIV3</name>
<dbReference type="Gene3D" id="1.25.40.10">
    <property type="entry name" value="Tetratricopeptide repeat domain"/>
    <property type="match status" value="1"/>
</dbReference>
<evidence type="ECO:0000313" key="2">
    <source>
        <dbReference type="Proteomes" id="UP000001542"/>
    </source>
</evidence>
<dbReference type="VEuPathDB" id="TrichDB:TVAGG3_0805180"/>
<keyword evidence="2" id="KW-1185">Reference proteome</keyword>
<dbReference type="SMR" id="A2DW29"/>
<dbReference type="OrthoDB" id="5587616at2759"/>
<dbReference type="InParanoid" id="A2DW29"/>
<protein>
    <submittedName>
        <fullName evidence="1">Uncharacterized protein</fullName>
    </submittedName>
</protein>
<dbReference type="InterPro" id="IPR011990">
    <property type="entry name" value="TPR-like_helical_dom_sf"/>
</dbReference>
<dbReference type="RefSeq" id="XP_001327553.1">
    <property type="nucleotide sequence ID" value="XM_001327518.1"/>
</dbReference>
<reference evidence="1" key="2">
    <citation type="journal article" date="2007" name="Science">
        <title>Draft genome sequence of the sexually transmitted pathogen Trichomonas vaginalis.</title>
        <authorList>
            <person name="Carlton J.M."/>
            <person name="Hirt R.P."/>
            <person name="Silva J.C."/>
            <person name="Delcher A.L."/>
            <person name="Schatz M."/>
            <person name="Zhao Q."/>
            <person name="Wortman J.R."/>
            <person name="Bidwell S.L."/>
            <person name="Alsmark U.C.M."/>
            <person name="Besteiro S."/>
            <person name="Sicheritz-Ponten T."/>
            <person name="Noel C.J."/>
            <person name="Dacks J.B."/>
            <person name="Foster P.G."/>
            <person name="Simillion C."/>
            <person name="Van de Peer Y."/>
            <person name="Miranda-Saavedra D."/>
            <person name="Barton G.J."/>
            <person name="Westrop G.D."/>
            <person name="Mueller S."/>
            <person name="Dessi D."/>
            <person name="Fiori P.L."/>
            <person name="Ren Q."/>
            <person name="Paulsen I."/>
            <person name="Zhang H."/>
            <person name="Bastida-Corcuera F.D."/>
            <person name="Simoes-Barbosa A."/>
            <person name="Brown M.T."/>
            <person name="Hayes R.D."/>
            <person name="Mukherjee M."/>
            <person name="Okumura C.Y."/>
            <person name="Schneider R."/>
            <person name="Smith A.J."/>
            <person name="Vanacova S."/>
            <person name="Villalvazo M."/>
            <person name="Haas B.J."/>
            <person name="Pertea M."/>
            <person name="Feldblyum T.V."/>
            <person name="Utterback T.R."/>
            <person name="Shu C.L."/>
            <person name="Osoegawa K."/>
            <person name="de Jong P.J."/>
            <person name="Hrdy I."/>
            <person name="Horvathova L."/>
            <person name="Zubacova Z."/>
            <person name="Dolezal P."/>
            <person name="Malik S.B."/>
            <person name="Logsdon J.M. Jr."/>
            <person name="Henze K."/>
            <person name="Gupta A."/>
            <person name="Wang C.C."/>
            <person name="Dunne R.L."/>
            <person name="Upcroft J.A."/>
            <person name="Upcroft P."/>
            <person name="White O."/>
            <person name="Salzberg S.L."/>
            <person name="Tang P."/>
            <person name="Chiu C.-H."/>
            <person name="Lee Y.-S."/>
            <person name="Embley T.M."/>
            <person name="Coombs G.H."/>
            <person name="Mottram J.C."/>
            <person name="Tachezy J."/>
            <person name="Fraser-Liggett C.M."/>
            <person name="Johnson P.J."/>
        </authorList>
    </citation>
    <scope>NUCLEOTIDE SEQUENCE [LARGE SCALE GENOMIC DNA]</scope>
    <source>
        <strain evidence="1">G3</strain>
    </source>
</reference>
<sequence length="214" mass="24818">MSSEERITSLREQAQAKRKGKQYKQALDLYDELLQLVYKDGELMNETICRDFIHYSECLIYSQTPGHLADEEDLEIAWDCLEKARLGYEAMPDSKDKFIGLIDTHDLLGELTLTNNNYQEAQDQFKQSAEIGLAHPEISWRLPLNSLFCRSNALLYQRKVNAAYDVYQQLLNFIDDQLKLELPDVDKADLNDFKKEIAGRQDKIKNLRTPHANT</sequence>
<organism evidence="1 2">
    <name type="scientific">Trichomonas vaginalis (strain ATCC PRA-98 / G3)</name>
    <dbReference type="NCBI Taxonomy" id="412133"/>
    <lineage>
        <taxon>Eukaryota</taxon>
        <taxon>Metamonada</taxon>
        <taxon>Parabasalia</taxon>
        <taxon>Trichomonadida</taxon>
        <taxon>Trichomonadidae</taxon>
        <taxon>Trichomonas</taxon>
    </lineage>
</organism>
<dbReference type="Proteomes" id="UP000001542">
    <property type="component" value="Unassembled WGS sequence"/>
</dbReference>
<dbReference type="SUPFAM" id="SSF48452">
    <property type="entry name" value="TPR-like"/>
    <property type="match status" value="1"/>
</dbReference>
<dbReference type="KEGG" id="tva:4773328"/>
<gene>
    <name evidence="1" type="ORF">TVAG_224060</name>
</gene>